<reference evidence="8" key="1">
    <citation type="submission" date="2023-11" db="EMBL/GenBank/DDBJ databases">
        <authorList>
            <person name="De Vega J J."/>
            <person name="De Vega J J."/>
        </authorList>
    </citation>
    <scope>NUCLEOTIDE SEQUENCE</scope>
</reference>
<dbReference type="PANTHER" id="PTHR43791:SF36">
    <property type="entry name" value="TRANSPORTER, PUTATIVE (AFU_ORTHOLOGUE AFUA_6G08340)-RELATED"/>
    <property type="match status" value="1"/>
</dbReference>
<feature type="transmembrane region" description="Helical" evidence="6">
    <location>
        <begin position="174"/>
        <end position="194"/>
    </location>
</feature>
<evidence type="ECO:0000256" key="4">
    <source>
        <dbReference type="ARBA" id="ARBA00022989"/>
    </source>
</evidence>
<keyword evidence="4 6" id="KW-1133">Transmembrane helix</keyword>
<keyword evidence="2" id="KW-0813">Transport</keyword>
<feature type="transmembrane region" description="Helical" evidence="6">
    <location>
        <begin position="399"/>
        <end position="418"/>
    </location>
</feature>
<dbReference type="Gene3D" id="1.20.1250.20">
    <property type="entry name" value="MFS general substrate transporter like domains"/>
    <property type="match status" value="2"/>
</dbReference>
<feature type="transmembrane region" description="Helical" evidence="6">
    <location>
        <begin position="274"/>
        <end position="295"/>
    </location>
</feature>
<dbReference type="GO" id="GO:0022857">
    <property type="term" value="F:transmembrane transporter activity"/>
    <property type="evidence" value="ECO:0007669"/>
    <property type="project" value="InterPro"/>
</dbReference>
<name>A0AAD2Q0B3_9AGAR</name>
<dbReference type="PANTHER" id="PTHR43791">
    <property type="entry name" value="PERMEASE-RELATED"/>
    <property type="match status" value="1"/>
</dbReference>
<dbReference type="FunFam" id="1.20.1250.20:FF:000013">
    <property type="entry name" value="MFS general substrate transporter"/>
    <property type="match status" value="1"/>
</dbReference>
<evidence type="ECO:0000313" key="9">
    <source>
        <dbReference type="Proteomes" id="UP001295794"/>
    </source>
</evidence>
<dbReference type="InterPro" id="IPR011701">
    <property type="entry name" value="MFS"/>
</dbReference>
<evidence type="ECO:0000256" key="6">
    <source>
        <dbReference type="SAM" id="Phobius"/>
    </source>
</evidence>
<feature type="transmembrane region" description="Helical" evidence="6">
    <location>
        <begin position="365"/>
        <end position="387"/>
    </location>
</feature>
<dbReference type="Pfam" id="PF07690">
    <property type="entry name" value="MFS_1"/>
    <property type="match status" value="1"/>
</dbReference>
<dbReference type="InterPro" id="IPR020846">
    <property type="entry name" value="MFS_dom"/>
</dbReference>
<comment type="subcellular location">
    <subcellularLocation>
        <location evidence="1">Membrane</location>
        <topology evidence="1">Multi-pass membrane protein</topology>
    </subcellularLocation>
</comment>
<evidence type="ECO:0000256" key="5">
    <source>
        <dbReference type="ARBA" id="ARBA00023136"/>
    </source>
</evidence>
<keyword evidence="5 6" id="KW-0472">Membrane</keyword>
<evidence type="ECO:0000256" key="3">
    <source>
        <dbReference type="ARBA" id="ARBA00022692"/>
    </source>
</evidence>
<dbReference type="Proteomes" id="UP001295794">
    <property type="component" value="Unassembled WGS sequence"/>
</dbReference>
<feature type="transmembrane region" description="Helical" evidence="6">
    <location>
        <begin position="86"/>
        <end position="106"/>
    </location>
</feature>
<feature type="transmembrane region" description="Helical" evidence="6">
    <location>
        <begin position="307"/>
        <end position="327"/>
    </location>
</feature>
<proteinExistence type="predicted"/>
<organism evidence="8 9">
    <name type="scientific">Mycena citricolor</name>
    <dbReference type="NCBI Taxonomy" id="2018698"/>
    <lineage>
        <taxon>Eukaryota</taxon>
        <taxon>Fungi</taxon>
        <taxon>Dikarya</taxon>
        <taxon>Basidiomycota</taxon>
        <taxon>Agaricomycotina</taxon>
        <taxon>Agaricomycetes</taxon>
        <taxon>Agaricomycetidae</taxon>
        <taxon>Agaricales</taxon>
        <taxon>Marasmiineae</taxon>
        <taxon>Mycenaceae</taxon>
        <taxon>Mycena</taxon>
    </lineage>
</organism>
<gene>
    <name evidence="8" type="ORF">MYCIT1_LOCUS262</name>
</gene>
<keyword evidence="3 6" id="KW-0812">Transmembrane</keyword>
<keyword evidence="9" id="KW-1185">Reference proteome</keyword>
<dbReference type="PROSITE" id="PS50850">
    <property type="entry name" value="MFS"/>
    <property type="match status" value="1"/>
</dbReference>
<comment type="caution">
    <text evidence="8">The sequence shown here is derived from an EMBL/GenBank/DDBJ whole genome shotgun (WGS) entry which is preliminary data.</text>
</comment>
<feature type="transmembrane region" description="Helical" evidence="6">
    <location>
        <begin position="206"/>
        <end position="226"/>
    </location>
</feature>
<evidence type="ECO:0000259" key="7">
    <source>
        <dbReference type="PROSITE" id="PS50850"/>
    </source>
</evidence>
<feature type="transmembrane region" description="Helical" evidence="6">
    <location>
        <begin position="113"/>
        <end position="133"/>
    </location>
</feature>
<dbReference type="FunFam" id="1.20.1250.20:FF:000018">
    <property type="entry name" value="MFS transporter permease"/>
    <property type="match status" value="1"/>
</dbReference>
<dbReference type="AlphaFoldDB" id="A0AAD2Q0B3"/>
<evidence type="ECO:0000313" key="8">
    <source>
        <dbReference type="EMBL" id="CAK5261938.1"/>
    </source>
</evidence>
<accession>A0AAD2Q0B3</accession>
<evidence type="ECO:0000256" key="1">
    <source>
        <dbReference type="ARBA" id="ARBA00004141"/>
    </source>
</evidence>
<feature type="transmembrane region" description="Helical" evidence="6">
    <location>
        <begin position="430"/>
        <end position="451"/>
    </location>
</feature>
<feature type="transmembrane region" description="Helical" evidence="6">
    <location>
        <begin position="139"/>
        <end position="162"/>
    </location>
</feature>
<protein>
    <recommendedName>
        <fullName evidence="7">Major facilitator superfamily (MFS) profile domain-containing protein</fullName>
    </recommendedName>
</protein>
<sequence length="487" mass="53641">MSHEKTIDEKQLEAQIEHGSRSASVLDIDPQEERRLVRRLDLRILPITCLLYLFAYLDRSNLGNARLQGMPADTLHGDPTGKLFDWVNSAFFFSYILCQVPATVVSKLFPPRIWLACVAVGWGISSTLMSTAFNLPGLVVARVFLGIFEAGFGPMIPVYFSFFYTKEEMGVRMAYWFGFAAVAGAFGGLIAFGVSHAHAALHNWRLLFIIEGLPPLVLAVVTVMFLPNRPESTTFFNERERAIALNRMNRSTSGDSGAVVNKGHIIMALLDWRVYAGGAIYFGLNTALASISAFLPTIIKTFGYTNANAQLFTVPPYACAAVMLIIFSYASDRLQVRGVFMAASCFISGIGYVILLTVINVHARYFAVFCIVAGTYTTIGLTIAWFAHNLGSETKRATGIPMFMAIGQCGSILGSHLFPLNQSPRYLQGFGVSCALAFLAGVLSLVLSMSYRLENAERDRLYGKPEPNSKVDTRELADKAPNFRYVL</sequence>
<dbReference type="SUPFAM" id="SSF103473">
    <property type="entry name" value="MFS general substrate transporter"/>
    <property type="match status" value="1"/>
</dbReference>
<dbReference type="EMBL" id="CAVNYO010000002">
    <property type="protein sequence ID" value="CAK5261938.1"/>
    <property type="molecule type" value="Genomic_DNA"/>
</dbReference>
<dbReference type="GO" id="GO:0016020">
    <property type="term" value="C:membrane"/>
    <property type="evidence" value="ECO:0007669"/>
    <property type="project" value="UniProtKB-SubCell"/>
</dbReference>
<feature type="transmembrane region" description="Helical" evidence="6">
    <location>
        <begin position="40"/>
        <end position="57"/>
    </location>
</feature>
<evidence type="ECO:0000256" key="2">
    <source>
        <dbReference type="ARBA" id="ARBA00022448"/>
    </source>
</evidence>
<feature type="transmembrane region" description="Helical" evidence="6">
    <location>
        <begin position="339"/>
        <end position="359"/>
    </location>
</feature>
<dbReference type="InterPro" id="IPR036259">
    <property type="entry name" value="MFS_trans_sf"/>
</dbReference>
<feature type="domain" description="Major facilitator superfamily (MFS) profile" evidence="7">
    <location>
        <begin position="44"/>
        <end position="458"/>
    </location>
</feature>